<dbReference type="AlphaFoldDB" id="B6QIX3"/>
<feature type="transmembrane region" description="Helical" evidence="4">
    <location>
        <begin position="12"/>
        <end position="33"/>
    </location>
</feature>
<dbReference type="Pfam" id="PF20684">
    <property type="entry name" value="Fung_rhodopsin"/>
    <property type="match status" value="1"/>
</dbReference>
<comment type="subcellular location">
    <subcellularLocation>
        <location evidence="1">Cell inner membrane</location>
        <topology evidence="1">Multi-pass membrane protein</topology>
    </subcellularLocation>
</comment>
<dbReference type="SUPFAM" id="SSF103473">
    <property type="entry name" value="MFS general substrate transporter"/>
    <property type="match status" value="1"/>
</dbReference>
<dbReference type="EMBL" id="DS995902">
    <property type="protein sequence ID" value="EEA23318.1"/>
    <property type="molecule type" value="Genomic_DNA"/>
</dbReference>
<evidence type="ECO:0000313" key="6">
    <source>
        <dbReference type="EMBL" id="EEA23318.1"/>
    </source>
</evidence>
<keyword evidence="4" id="KW-1133">Transmembrane helix</keyword>
<feature type="region of interest" description="Disordered" evidence="3">
    <location>
        <begin position="292"/>
        <end position="317"/>
    </location>
</feature>
<keyword evidence="2" id="KW-1003">Cell membrane</keyword>
<dbReference type="GO" id="GO:0005886">
    <property type="term" value="C:plasma membrane"/>
    <property type="evidence" value="ECO:0007669"/>
    <property type="project" value="UniProtKB-SubCell"/>
</dbReference>
<evidence type="ECO:0000313" key="7">
    <source>
        <dbReference type="Proteomes" id="UP000001294"/>
    </source>
</evidence>
<protein>
    <recommendedName>
        <fullName evidence="5">Rhodopsin domain-containing protein</fullName>
    </recommendedName>
</protein>
<dbReference type="OrthoDB" id="546893at2759"/>
<dbReference type="PANTHER" id="PTHR43702:SF13">
    <property type="entry name" value="MONOSACCHARIDE TRANSPORTER, PUTATIVE (AFU_ORTHOLOGUE AFUA_4G06630)-RELATED"/>
    <property type="match status" value="1"/>
</dbReference>
<sequence>MGNGRPEILAVSIISFVLGSVFVSFYLSSCYILAKKTASHEHLMLFAWVLDLGLSFSLFYAIAKGLGSHEADVKPNNEEGINKALYAFDVLYNPVLMVTKSSILVFYLKLTHGRGLFHFANYATLFVVNVAGLGLTLSEVYQCHPVSAIFHFRTQTAENCTNIFQSSLSVVPYDIVTDMAIIILPIPLLTRMHLPWKQKVILVITFGVGILVIVVDVLRIAQLQNTILSRLEPQFSYNIANIAHQDYTYITAPSFMWSIVDVNMTIICACVPSLKPLANRFTPRLIWVTDKHAGPHSSPRPSDEDGATEDGTRQSAENETVGHELLEVLTGGQVEREVEEQVAHIDEGQGYSTTKSFVNRLNLQPPNMLKLSNKESVLPIVLITVIYFLWGFSYGLLNTINSRFRIRLKLDIWSAYGLHSAYWGGYLVGPLLMGRPVLKRFGIAATIISGLYIYACGALLFWPAAVSSSFPTLIISNIIVGSGFGVLDTAANLFVAICGPLKYSEIRLCLSKGAGDTAIIFARLLETRVFGQLPTPYMVSVQWTSLAIAFFNVILAVIFYYLPVPEVPDEEEELDELIHHNSHDIRLFGLPVIWLTLGLGVWSMFFYGGALGSIHIDLIRFTKAHGSRSVHTSDRPSPLDFVLIAQSVWTVGHFFAAYIQWVFLKPRQTLLILYLGCIVFSALCMRTSGLTAVITGLMLFFLEGGILPIIFGIALRRTGHHIKTAACLLETAFSGAAFFPFARYAAELAHGQSYSYCVIVAVFCAGIIFPLYLNFFSVVKRQVDPI</sequence>
<feature type="transmembrane region" description="Helical" evidence="4">
    <location>
        <begin position="83"/>
        <end position="107"/>
    </location>
</feature>
<name>B6QIX3_TALMQ</name>
<feature type="transmembrane region" description="Helical" evidence="4">
    <location>
        <begin position="721"/>
        <end position="742"/>
    </location>
</feature>
<proteinExistence type="predicted"/>
<feature type="transmembrane region" description="Helical" evidence="4">
    <location>
        <begin position="170"/>
        <end position="188"/>
    </location>
</feature>
<feature type="transmembrane region" description="Helical" evidence="4">
    <location>
        <begin position="416"/>
        <end position="434"/>
    </location>
</feature>
<dbReference type="InterPro" id="IPR050375">
    <property type="entry name" value="MFS_TsgA-like"/>
</dbReference>
<dbReference type="InterPro" id="IPR036259">
    <property type="entry name" value="MFS_trans_sf"/>
</dbReference>
<organism evidence="6 7">
    <name type="scientific">Talaromyces marneffei (strain ATCC 18224 / CBS 334.59 / QM 7333)</name>
    <name type="common">Penicillium marneffei</name>
    <dbReference type="NCBI Taxonomy" id="441960"/>
    <lineage>
        <taxon>Eukaryota</taxon>
        <taxon>Fungi</taxon>
        <taxon>Dikarya</taxon>
        <taxon>Ascomycota</taxon>
        <taxon>Pezizomycotina</taxon>
        <taxon>Eurotiomycetes</taxon>
        <taxon>Eurotiomycetidae</taxon>
        <taxon>Eurotiales</taxon>
        <taxon>Trichocomaceae</taxon>
        <taxon>Talaromyces</taxon>
        <taxon>Talaromyces sect. Talaromyces</taxon>
    </lineage>
</organism>
<feature type="transmembrane region" description="Helical" evidence="4">
    <location>
        <begin position="200"/>
        <end position="221"/>
    </location>
</feature>
<evidence type="ECO:0000259" key="5">
    <source>
        <dbReference type="Pfam" id="PF20684"/>
    </source>
</evidence>
<keyword evidence="4" id="KW-0812">Transmembrane</keyword>
<feature type="transmembrane region" description="Helical" evidence="4">
    <location>
        <begin position="441"/>
        <end position="462"/>
    </location>
</feature>
<gene>
    <name evidence="6" type="ORF">PMAA_099080</name>
</gene>
<feature type="transmembrane region" description="Helical" evidence="4">
    <location>
        <begin position="543"/>
        <end position="562"/>
    </location>
</feature>
<dbReference type="STRING" id="441960.B6QIX3"/>
<keyword evidence="4" id="KW-0472">Membrane</keyword>
<keyword evidence="7" id="KW-1185">Reference proteome</keyword>
<feature type="transmembrane region" description="Helical" evidence="4">
    <location>
        <begin position="639"/>
        <end position="663"/>
    </location>
</feature>
<feature type="domain" description="Rhodopsin" evidence="5">
    <location>
        <begin position="30"/>
        <end position="279"/>
    </location>
</feature>
<evidence type="ECO:0000256" key="1">
    <source>
        <dbReference type="ARBA" id="ARBA00004429"/>
    </source>
</evidence>
<dbReference type="Proteomes" id="UP000001294">
    <property type="component" value="Unassembled WGS sequence"/>
</dbReference>
<feature type="transmembrane region" description="Helical" evidence="4">
    <location>
        <begin position="592"/>
        <end position="618"/>
    </location>
</feature>
<reference evidence="7" key="1">
    <citation type="journal article" date="2015" name="Genome Announc.">
        <title>Genome sequence of the AIDS-associated pathogen Penicillium marneffei (ATCC18224) and its near taxonomic relative Talaromyces stipitatus (ATCC10500).</title>
        <authorList>
            <person name="Nierman W.C."/>
            <person name="Fedorova-Abrams N.D."/>
            <person name="Andrianopoulos A."/>
        </authorList>
    </citation>
    <scope>NUCLEOTIDE SEQUENCE [LARGE SCALE GENOMIC DNA]</scope>
    <source>
        <strain evidence="7">ATCC 18224 / CBS 334.59 / QM 7333</strain>
    </source>
</reference>
<dbReference type="PhylomeDB" id="B6QIX3"/>
<feature type="transmembrane region" description="Helical" evidence="4">
    <location>
        <begin position="45"/>
        <end position="63"/>
    </location>
</feature>
<dbReference type="HOGENOM" id="CLU_006746_1_0_1"/>
<feature type="transmembrane region" description="Helical" evidence="4">
    <location>
        <begin position="377"/>
        <end position="396"/>
    </location>
</feature>
<feature type="transmembrane region" description="Helical" evidence="4">
    <location>
        <begin position="119"/>
        <end position="137"/>
    </location>
</feature>
<feature type="transmembrane region" description="Helical" evidence="4">
    <location>
        <begin position="669"/>
        <end position="685"/>
    </location>
</feature>
<feature type="transmembrane region" description="Helical" evidence="4">
    <location>
        <begin position="754"/>
        <end position="773"/>
    </location>
</feature>
<feature type="transmembrane region" description="Helical" evidence="4">
    <location>
        <begin position="474"/>
        <end position="498"/>
    </location>
</feature>
<dbReference type="InterPro" id="IPR049326">
    <property type="entry name" value="Rhodopsin_dom_fungi"/>
</dbReference>
<accession>B6QIX3</accession>
<feature type="transmembrane region" description="Helical" evidence="4">
    <location>
        <begin position="692"/>
        <end position="715"/>
    </location>
</feature>
<dbReference type="Gene3D" id="1.20.1250.20">
    <property type="entry name" value="MFS general substrate transporter like domains"/>
    <property type="match status" value="2"/>
</dbReference>
<evidence type="ECO:0000256" key="3">
    <source>
        <dbReference type="SAM" id="MobiDB-lite"/>
    </source>
</evidence>
<dbReference type="PANTHER" id="PTHR43702">
    <property type="entry name" value="L-FUCOSE-PROTON SYMPORTER"/>
    <property type="match status" value="1"/>
</dbReference>
<evidence type="ECO:0000256" key="2">
    <source>
        <dbReference type="ARBA" id="ARBA00022475"/>
    </source>
</evidence>
<dbReference type="VEuPathDB" id="FungiDB:PMAA_099080"/>
<evidence type="ECO:0000256" key="4">
    <source>
        <dbReference type="SAM" id="Phobius"/>
    </source>
</evidence>